<feature type="active site" description="Proton donor/acceptor" evidence="2">
    <location>
        <position position="241"/>
    </location>
</feature>
<accession>A0A7W9FN46</accession>
<dbReference type="EC" id="3.1.1.17" evidence="5"/>
<dbReference type="Pfam" id="PF08450">
    <property type="entry name" value="SGL"/>
    <property type="match status" value="1"/>
</dbReference>
<dbReference type="InterPro" id="IPR051262">
    <property type="entry name" value="SMP-30/CGR1_Lactonase"/>
</dbReference>
<organism evidence="5 6">
    <name type="scientific">Prosthecomicrobium pneumaticum</name>
    <dbReference type="NCBI Taxonomy" id="81895"/>
    <lineage>
        <taxon>Bacteria</taxon>
        <taxon>Pseudomonadati</taxon>
        <taxon>Pseudomonadota</taxon>
        <taxon>Alphaproteobacteria</taxon>
        <taxon>Hyphomicrobiales</taxon>
        <taxon>Kaistiaceae</taxon>
        <taxon>Prosthecomicrobium</taxon>
    </lineage>
</organism>
<dbReference type="Gene3D" id="2.120.10.30">
    <property type="entry name" value="TolB, C-terminal domain"/>
    <property type="match status" value="1"/>
</dbReference>
<gene>
    <name evidence="5" type="ORF">GGQ63_002824</name>
</gene>
<keyword evidence="3" id="KW-0479">Metal-binding</keyword>
<evidence type="ECO:0000313" key="5">
    <source>
        <dbReference type="EMBL" id="MBB5753754.1"/>
    </source>
</evidence>
<protein>
    <submittedName>
        <fullName evidence="5">Gluconolactonase</fullName>
        <ecNumber evidence="5">3.1.1.17</ecNumber>
    </submittedName>
</protein>
<evidence type="ECO:0000313" key="6">
    <source>
        <dbReference type="Proteomes" id="UP000523821"/>
    </source>
</evidence>
<keyword evidence="6" id="KW-1185">Reference proteome</keyword>
<sequence length="312" mass="34205">MDGQLINAIAADEPEFLSLFPAGATLTRIATGFIWAEGPVWFGELNELRFSDIPNNRIMRWSPTAGLSVFRQPAQRTNGHTRDREGNMISCEHGGRCVSRTRLDGSYETLVTHWQGKRLNSPNDVVVKSDGTIWFTDPPYGIVSDHEGIAAESAIGNNQVYRFDPQTGTLDAVATDFDRPNGLAFSPDETTLYIADSGYARGHGHGEEEGRPRHVRAFDVIDGKTLSNSRVFAEIRPAVPDGLRVDTEGHVWISAGDGIHCYRPDGKRLGRVLVPEVVANLTFGGPGRSRLFITATSSVYAIETNRVGAQRP</sequence>
<dbReference type="InterPro" id="IPR005511">
    <property type="entry name" value="SMP-30"/>
</dbReference>
<dbReference type="InterPro" id="IPR013658">
    <property type="entry name" value="SGL"/>
</dbReference>
<dbReference type="PRINTS" id="PR01790">
    <property type="entry name" value="SMP30FAMILY"/>
</dbReference>
<feature type="domain" description="SMP-30/Gluconolactonase/LRE-like region" evidence="4">
    <location>
        <begin position="35"/>
        <end position="296"/>
    </location>
</feature>
<dbReference type="PANTHER" id="PTHR47572">
    <property type="entry name" value="LIPOPROTEIN-RELATED"/>
    <property type="match status" value="1"/>
</dbReference>
<dbReference type="SUPFAM" id="SSF63829">
    <property type="entry name" value="Calcium-dependent phosphotriesterase"/>
    <property type="match status" value="1"/>
</dbReference>
<keyword evidence="1 5" id="KW-0378">Hydrolase</keyword>
<dbReference type="EMBL" id="JACHOO010000005">
    <property type="protein sequence ID" value="MBB5753754.1"/>
    <property type="molecule type" value="Genomic_DNA"/>
</dbReference>
<comment type="caution">
    <text evidence="5">The sequence shown here is derived from an EMBL/GenBank/DDBJ whole genome shotgun (WGS) entry which is preliminary data.</text>
</comment>
<evidence type="ECO:0000256" key="1">
    <source>
        <dbReference type="ARBA" id="ARBA00022801"/>
    </source>
</evidence>
<reference evidence="5 6" key="1">
    <citation type="submission" date="2020-08" db="EMBL/GenBank/DDBJ databases">
        <title>Genomic Encyclopedia of Type Strains, Phase IV (KMG-IV): sequencing the most valuable type-strain genomes for metagenomic binning, comparative biology and taxonomic classification.</title>
        <authorList>
            <person name="Goeker M."/>
        </authorList>
    </citation>
    <scope>NUCLEOTIDE SEQUENCE [LARGE SCALE GENOMIC DNA]</scope>
    <source>
        <strain evidence="5 6">DSM 16268</strain>
    </source>
</reference>
<dbReference type="GO" id="GO:0004341">
    <property type="term" value="F:gluconolactonase activity"/>
    <property type="evidence" value="ECO:0007669"/>
    <property type="project" value="UniProtKB-EC"/>
</dbReference>
<proteinExistence type="predicted"/>
<feature type="binding site" evidence="3">
    <location>
        <position position="181"/>
    </location>
    <ligand>
        <name>a divalent metal cation</name>
        <dbReference type="ChEBI" id="CHEBI:60240"/>
    </ligand>
</feature>
<feature type="binding site" evidence="3">
    <location>
        <position position="37"/>
    </location>
    <ligand>
        <name>a divalent metal cation</name>
        <dbReference type="ChEBI" id="CHEBI:60240"/>
    </ligand>
</feature>
<evidence type="ECO:0000256" key="2">
    <source>
        <dbReference type="PIRSR" id="PIRSR605511-1"/>
    </source>
</evidence>
<name>A0A7W9FN46_9HYPH</name>
<dbReference type="GO" id="GO:0046872">
    <property type="term" value="F:metal ion binding"/>
    <property type="evidence" value="ECO:0007669"/>
    <property type="project" value="UniProtKB-KW"/>
</dbReference>
<dbReference type="InterPro" id="IPR011042">
    <property type="entry name" value="6-blade_b-propeller_TolB-like"/>
</dbReference>
<dbReference type="AlphaFoldDB" id="A0A7W9FN46"/>
<comment type="cofactor">
    <cofactor evidence="3">
        <name>Zn(2+)</name>
        <dbReference type="ChEBI" id="CHEBI:29105"/>
    </cofactor>
    <text evidence="3">Binds 1 divalent metal cation per subunit.</text>
</comment>
<dbReference type="RefSeq" id="WP_183856868.1">
    <property type="nucleotide sequence ID" value="NZ_JACHOO010000005.1"/>
</dbReference>
<dbReference type="PANTHER" id="PTHR47572:SF4">
    <property type="entry name" value="LACTONASE DRP35"/>
    <property type="match status" value="1"/>
</dbReference>
<keyword evidence="3" id="KW-0862">Zinc</keyword>
<feature type="binding site" evidence="3">
    <location>
        <position position="241"/>
    </location>
    <ligand>
        <name>a divalent metal cation</name>
        <dbReference type="ChEBI" id="CHEBI:60240"/>
    </ligand>
</feature>
<dbReference type="Proteomes" id="UP000523821">
    <property type="component" value="Unassembled WGS sequence"/>
</dbReference>
<evidence type="ECO:0000256" key="3">
    <source>
        <dbReference type="PIRSR" id="PIRSR605511-2"/>
    </source>
</evidence>
<feature type="binding site" evidence="3">
    <location>
        <position position="123"/>
    </location>
    <ligand>
        <name>substrate</name>
    </ligand>
</feature>
<evidence type="ECO:0000259" key="4">
    <source>
        <dbReference type="Pfam" id="PF08450"/>
    </source>
</evidence>